<dbReference type="InterPro" id="IPR036291">
    <property type="entry name" value="NAD(P)-bd_dom_sf"/>
</dbReference>
<gene>
    <name evidence="4" type="ORF">ABFV38_14430</name>
</gene>
<dbReference type="EMBL" id="CP157375">
    <property type="protein sequence ID" value="XBM29123.1"/>
    <property type="molecule type" value="Genomic_DNA"/>
</dbReference>
<name>A0AAU7FRA5_9ENTR</name>
<protein>
    <submittedName>
        <fullName evidence="4">NAD(P)-dependent oxidoreductase</fullName>
    </submittedName>
</protein>
<dbReference type="AlphaFoldDB" id="A0AAU7FRA5"/>
<dbReference type="SUPFAM" id="SSF51735">
    <property type="entry name" value="NAD(P)-binding Rossmann-fold domains"/>
    <property type="match status" value="1"/>
</dbReference>
<reference evidence="4" key="1">
    <citation type="submission" date="2024-05" db="EMBL/GenBank/DDBJ databases">
        <title>Copy number flexibility facilitates heteroresistance to increasing antibiotic pressure and threatens the beta-lactam pipeline.</title>
        <authorList>
            <person name="Choby J.E."/>
            <person name="Weiss D.S."/>
        </authorList>
    </citation>
    <scope>NUCLEOTIDE SEQUENCE</scope>
    <source>
        <strain evidence="4">Mu1197</strain>
    </source>
</reference>
<dbReference type="PANTHER" id="PTHR43000">
    <property type="entry name" value="DTDP-D-GLUCOSE 4,6-DEHYDRATASE-RELATED"/>
    <property type="match status" value="1"/>
</dbReference>
<comment type="pathway">
    <text evidence="1">Bacterial outer membrane biogenesis; LPS O-antigen biosynthesis.</text>
</comment>
<accession>A0AAU7FRA5</accession>
<dbReference type="InterPro" id="IPR001509">
    <property type="entry name" value="Epimerase_deHydtase"/>
</dbReference>
<comment type="similarity">
    <text evidence="2">Belongs to the NAD(P)-dependent epimerase/dehydratase family.</text>
</comment>
<proteinExistence type="inferred from homology"/>
<evidence type="ECO:0000313" key="4">
    <source>
        <dbReference type="EMBL" id="XBM29123.1"/>
    </source>
</evidence>
<dbReference type="RefSeq" id="WP_039266709.1">
    <property type="nucleotide sequence ID" value="NZ_CP157375.1"/>
</dbReference>
<dbReference type="Pfam" id="PF01370">
    <property type="entry name" value="Epimerase"/>
    <property type="match status" value="1"/>
</dbReference>
<feature type="domain" description="NAD-dependent epimerase/dehydratase" evidence="3">
    <location>
        <begin position="3"/>
        <end position="212"/>
    </location>
</feature>
<organism evidence="4">
    <name type="scientific">Enterobacter cloacae complex sp. Mu1197</name>
    <dbReference type="NCBI Taxonomy" id="3152302"/>
    <lineage>
        <taxon>Bacteria</taxon>
        <taxon>Pseudomonadati</taxon>
        <taxon>Pseudomonadota</taxon>
        <taxon>Gammaproteobacteria</taxon>
        <taxon>Enterobacterales</taxon>
        <taxon>Enterobacteriaceae</taxon>
        <taxon>Enterobacter</taxon>
        <taxon>Enterobacter cloacae complex</taxon>
    </lineage>
</organism>
<sequence>MKIAVTGAGGYIGKHVVKALTSMHHDVVAITYPGSRNTITSEVIEMDILDASDDKIIEVFSDFDAVLHLAWSAGFNHHDQGHIANVMNHYRFLKALISAGVQNISVAGTMHEIGYHVGEITEKTACNPSNPYGIAKNFLRQICTYEMEKAGISLKWLRMYYITGDDRNSNSIFSKIMAAEDAGKETFPLNSGEMLYDFIDVECLAKQIATATIQTEVAGVINCSSGKPKSLRTAVEEFIEQHRLKIKPVYNVFPARAYDSPAIWGNSNKIEQIMANGCTDDKQG</sequence>
<evidence type="ECO:0000259" key="3">
    <source>
        <dbReference type="Pfam" id="PF01370"/>
    </source>
</evidence>
<dbReference type="Gene3D" id="3.40.50.720">
    <property type="entry name" value="NAD(P)-binding Rossmann-like Domain"/>
    <property type="match status" value="1"/>
</dbReference>
<evidence type="ECO:0000256" key="2">
    <source>
        <dbReference type="ARBA" id="ARBA00007637"/>
    </source>
</evidence>
<evidence type="ECO:0000256" key="1">
    <source>
        <dbReference type="ARBA" id="ARBA00005125"/>
    </source>
</evidence>